<proteinExistence type="predicted"/>
<dbReference type="Gene3D" id="3.90.1150.10">
    <property type="entry name" value="Aspartate Aminotransferase, domain 1"/>
    <property type="match status" value="1"/>
</dbReference>
<evidence type="ECO:0000313" key="3">
    <source>
        <dbReference type="Proteomes" id="UP001612812"/>
    </source>
</evidence>
<protein>
    <submittedName>
        <fullName evidence="2">Aminotransferase class V-fold PLP-dependent enzyme</fullName>
    </submittedName>
</protein>
<dbReference type="GO" id="GO:0008483">
    <property type="term" value="F:transaminase activity"/>
    <property type="evidence" value="ECO:0007669"/>
    <property type="project" value="UniProtKB-KW"/>
</dbReference>
<keyword evidence="2" id="KW-0808">Transferase</keyword>
<organism evidence="2 3">
    <name type="scientific">Micromonospora maritima</name>
    <dbReference type="NCBI Taxonomy" id="986711"/>
    <lineage>
        <taxon>Bacteria</taxon>
        <taxon>Bacillati</taxon>
        <taxon>Actinomycetota</taxon>
        <taxon>Actinomycetes</taxon>
        <taxon>Micromonosporales</taxon>
        <taxon>Micromonosporaceae</taxon>
        <taxon>Micromonospora</taxon>
    </lineage>
</organism>
<dbReference type="PANTHER" id="PTHR43586:SF15">
    <property type="entry name" value="BLR3095 PROTEIN"/>
    <property type="match status" value="1"/>
</dbReference>
<feature type="domain" description="Aminotransferase class V" evidence="1">
    <location>
        <begin position="39"/>
        <end position="361"/>
    </location>
</feature>
<dbReference type="RefSeq" id="WP_396768914.1">
    <property type="nucleotide sequence ID" value="NZ_JBITLA010000003.1"/>
</dbReference>
<dbReference type="InterPro" id="IPR015422">
    <property type="entry name" value="PyrdxlP-dep_Trfase_small"/>
</dbReference>
<accession>A0ABW7ZLM4</accession>
<dbReference type="PANTHER" id="PTHR43586">
    <property type="entry name" value="CYSTEINE DESULFURASE"/>
    <property type="match status" value="1"/>
</dbReference>
<keyword evidence="2" id="KW-0032">Aminotransferase</keyword>
<evidence type="ECO:0000259" key="1">
    <source>
        <dbReference type="Pfam" id="PF00266"/>
    </source>
</evidence>
<dbReference type="InterPro" id="IPR015424">
    <property type="entry name" value="PyrdxlP-dep_Trfase"/>
</dbReference>
<gene>
    <name evidence="2" type="ORF">ACIBP4_12005</name>
</gene>
<keyword evidence="3" id="KW-1185">Reference proteome</keyword>
<dbReference type="Pfam" id="PF00266">
    <property type="entry name" value="Aminotran_5"/>
    <property type="match status" value="1"/>
</dbReference>
<sequence length="391" mass="42252">MDQVDERCGPYSLAEVRSWFPVTRRGAYLFNGNIAPCAEPVRHAIEKALLTWSEYGDAYHGDGKQAAQQARTLFGELIGVQPHTIASIPNTTTGIHLASRAVNPPPGSNVVVHELSEQGSVFPWLQLRERGVEVRVARAVAGDVPYESIQAEVDERTAAISITHVSMGTGCRLDLSRLSALARDHGAALIVDAAQSAGAVPIDLRATPVDFLAAPTFKWLFGQTGGGFLHVSERWLETPPPIPGHSSVVDSHDVNLETINPYADARRFESGMTDALANVAAAAGLAMLKRVGYSQVHARIATHVTRLMDGLSTLDNAGVVLWTPTDPEHRAGIVALDIAHHKDLHQSLTREGFHVGDWQGHIRIDPAFYNSAEEIDSVLAIITAHAREHTG</sequence>
<reference evidence="2 3" key="1">
    <citation type="submission" date="2024-10" db="EMBL/GenBank/DDBJ databases">
        <title>The Natural Products Discovery Center: Release of the First 8490 Sequenced Strains for Exploring Actinobacteria Biosynthetic Diversity.</title>
        <authorList>
            <person name="Kalkreuter E."/>
            <person name="Kautsar S.A."/>
            <person name="Yang D."/>
            <person name="Bader C.D."/>
            <person name="Teijaro C.N."/>
            <person name="Fluegel L."/>
            <person name="Davis C.M."/>
            <person name="Simpson J.R."/>
            <person name="Lauterbach L."/>
            <person name="Steele A.D."/>
            <person name="Gui C."/>
            <person name="Meng S."/>
            <person name="Li G."/>
            <person name="Viehrig K."/>
            <person name="Ye F."/>
            <person name="Su P."/>
            <person name="Kiefer A.F."/>
            <person name="Nichols A."/>
            <person name="Cepeda A.J."/>
            <person name="Yan W."/>
            <person name="Fan B."/>
            <person name="Jiang Y."/>
            <person name="Adhikari A."/>
            <person name="Zheng C.-J."/>
            <person name="Schuster L."/>
            <person name="Cowan T.M."/>
            <person name="Smanski M.J."/>
            <person name="Chevrette M.G."/>
            <person name="De Carvalho L.P.S."/>
            <person name="Shen B."/>
        </authorList>
    </citation>
    <scope>NUCLEOTIDE SEQUENCE [LARGE SCALE GENOMIC DNA]</scope>
    <source>
        <strain evidence="2 3">NPDC049845</strain>
    </source>
</reference>
<dbReference type="Proteomes" id="UP001612812">
    <property type="component" value="Unassembled WGS sequence"/>
</dbReference>
<name>A0ABW7ZLM4_9ACTN</name>
<dbReference type="InterPro" id="IPR015421">
    <property type="entry name" value="PyrdxlP-dep_Trfase_major"/>
</dbReference>
<dbReference type="Gene3D" id="3.40.640.10">
    <property type="entry name" value="Type I PLP-dependent aspartate aminotransferase-like (Major domain)"/>
    <property type="match status" value="1"/>
</dbReference>
<dbReference type="SUPFAM" id="SSF53383">
    <property type="entry name" value="PLP-dependent transferases"/>
    <property type="match status" value="1"/>
</dbReference>
<comment type="caution">
    <text evidence="2">The sequence shown here is derived from an EMBL/GenBank/DDBJ whole genome shotgun (WGS) entry which is preliminary data.</text>
</comment>
<dbReference type="InterPro" id="IPR000192">
    <property type="entry name" value="Aminotrans_V_dom"/>
</dbReference>
<evidence type="ECO:0000313" key="2">
    <source>
        <dbReference type="EMBL" id="MFI7263011.1"/>
    </source>
</evidence>
<dbReference type="EMBL" id="JBITLE010000003">
    <property type="protein sequence ID" value="MFI7263011.1"/>
    <property type="molecule type" value="Genomic_DNA"/>
</dbReference>